<evidence type="ECO:0000313" key="1">
    <source>
        <dbReference type="EMBL" id="GAH67312.1"/>
    </source>
</evidence>
<protein>
    <recommendedName>
        <fullName evidence="2">DUF72 domain-containing protein</fullName>
    </recommendedName>
</protein>
<comment type="caution">
    <text evidence="1">The sequence shown here is derived from an EMBL/GenBank/DDBJ whole genome shotgun (WGS) entry which is preliminary data.</text>
</comment>
<evidence type="ECO:0008006" key="2">
    <source>
        <dbReference type="Google" id="ProtNLM"/>
    </source>
</evidence>
<dbReference type="EMBL" id="BARU01033424">
    <property type="protein sequence ID" value="GAH67312.1"/>
    <property type="molecule type" value="Genomic_DNA"/>
</dbReference>
<dbReference type="InterPro" id="IPR002763">
    <property type="entry name" value="DUF72"/>
</dbReference>
<gene>
    <name evidence="1" type="ORF">S03H2_52610</name>
</gene>
<accession>X1HD27</accession>
<reference evidence="1" key="1">
    <citation type="journal article" date="2014" name="Front. Microbiol.">
        <title>High frequency of phylogenetically diverse reductive dehalogenase-homologous genes in deep subseafloor sedimentary metagenomes.</title>
        <authorList>
            <person name="Kawai M."/>
            <person name="Futagami T."/>
            <person name="Toyoda A."/>
            <person name="Takaki Y."/>
            <person name="Nishi S."/>
            <person name="Hori S."/>
            <person name="Arai W."/>
            <person name="Tsubouchi T."/>
            <person name="Morono Y."/>
            <person name="Uchiyama I."/>
            <person name="Ito T."/>
            <person name="Fujiyama A."/>
            <person name="Inagaki F."/>
            <person name="Takami H."/>
        </authorList>
    </citation>
    <scope>NUCLEOTIDE SEQUENCE</scope>
    <source>
        <strain evidence="1">Expedition CK06-06</strain>
    </source>
</reference>
<dbReference type="Pfam" id="PF01904">
    <property type="entry name" value="DUF72"/>
    <property type="match status" value="1"/>
</dbReference>
<dbReference type="AlphaFoldDB" id="X1HD27"/>
<dbReference type="InterPro" id="IPR036520">
    <property type="entry name" value="UPF0759_sf"/>
</dbReference>
<dbReference type="Gene3D" id="3.20.20.410">
    <property type="entry name" value="Protein of unknown function UPF0759"/>
    <property type="match status" value="1"/>
</dbReference>
<sequence length="71" mass="8221">ATTDFAYIRFHGSTGLYFSCYSDEELADWAKRLANLARNLKAIYIYFNNDAEAFAVRNAITLRRYLEMGKV</sequence>
<feature type="non-terminal residue" evidence="1">
    <location>
        <position position="1"/>
    </location>
</feature>
<organism evidence="1">
    <name type="scientific">marine sediment metagenome</name>
    <dbReference type="NCBI Taxonomy" id="412755"/>
    <lineage>
        <taxon>unclassified sequences</taxon>
        <taxon>metagenomes</taxon>
        <taxon>ecological metagenomes</taxon>
    </lineage>
</organism>
<name>X1HD27_9ZZZZ</name>
<proteinExistence type="predicted"/>
<dbReference type="SUPFAM" id="SSF117396">
    <property type="entry name" value="TM1631-like"/>
    <property type="match status" value="1"/>
</dbReference>
<dbReference type="PANTHER" id="PTHR30348:SF4">
    <property type="entry name" value="DUF72 DOMAIN-CONTAINING PROTEIN"/>
    <property type="match status" value="1"/>
</dbReference>
<dbReference type="PANTHER" id="PTHR30348">
    <property type="entry name" value="UNCHARACTERIZED PROTEIN YECE"/>
    <property type="match status" value="1"/>
</dbReference>